<keyword evidence="6 10" id="KW-0539">Nucleus</keyword>
<evidence type="ECO:0000256" key="4">
    <source>
        <dbReference type="ARBA" id="ARBA00022771"/>
    </source>
</evidence>
<dbReference type="InterPro" id="IPR019786">
    <property type="entry name" value="Zinc_finger_PHD-type_CS"/>
</dbReference>
<keyword evidence="3 8" id="KW-0479">Metal-binding</keyword>
<dbReference type="Pfam" id="PF12998">
    <property type="entry name" value="ING"/>
    <property type="match status" value="1"/>
</dbReference>
<feature type="binding site" evidence="8">
    <location>
        <position position="296"/>
    </location>
    <ligand>
        <name>Zn(2+)</name>
        <dbReference type="ChEBI" id="CHEBI:29105"/>
        <label>1</label>
    </ligand>
</feature>
<feature type="binding site" evidence="8">
    <location>
        <position position="294"/>
    </location>
    <ligand>
        <name>Zn(2+)</name>
        <dbReference type="ChEBI" id="CHEBI:29105"/>
        <label>1</label>
    </ligand>
</feature>
<evidence type="ECO:0000256" key="5">
    <source>
        <dbReference type="ARBA" id="ARBA00022833"/>
    </source>
</evidence>
<evidence type="ECO:0000256" key="10">
    <source>
        <dbReference type="RuleBase" id="RU361213"/>
    </source>
</evidence>
<comment type="domain">
    <text evidence="10">The PHD-type zinc finger mediates the binding to H3K4me3.</text>
</comment>
<evidence type="ECO:0000256" key="7">
    <source>
        <dbReference type="PIRSR" id="PIRSR628651-50"/>
    </source>
</evidence>
<dbReference type="Gene3D" id="6.10.140.1740">
    <property type="match status" value="1"/>
</dbReference>
<comment type="subcellular location">
    <subcellularLocation>
        <location evidence="1 10">Nucleus</location>
    </subcellularLocation>
</comment>
<comment type="similarity">
    <text evidence="2 10">Belongs to the ING family.</text>
</comment>
<dbReference type="InterPro" id="IPR024610">
    <property type="entry name" value="ING_N_histone-binding"/>
</dbReference>
<dbReference type="InParanoid" id="A0A7R8V5Y7"/>
<dbReference type="SUPFAM" id="SSF57903">
    <property type="entry name" value="FYVE/PHD zinc finger"/>
    <property type="match status" value="1"/>
</dbReference>
<feature type="binding site" evidence="8">
    <location>
        <position position="321"/>
    </location>
    <ligand>
        <name>Zn(2+)</name>
        <dbReference type="ChEBI" id="CHEBI:29105"/>
        <label>1</label>
    </ligand>
</feature>
<evidence type="ECO:0000313" key="13">
    <source>
        <dbReference type="EMBL" id="CAD7093526.1"/>
    </source>
</evidence>
<dbReference type="Proteomes" id="UP000594454">
    <property type="component" value="Chromosome 6"/>
</dbReference>
<protein>
    <recommendedName>
        <fullName evidence="10">Inhibitor of growth protein</fullName>
    </recommendedName>
</protein>
<dbReference type="Gene3D" id="3.30.40.10">
    <property type="entry name" value="Zinc/RING finger domain, C3HC4 (zinc finger)"/>
    <property type="match status" value="1"/>
</dbReference>
<dbReference type="SMART" id="SM01408">
    <property type="entry name" value="ING"/>
    <property type="match status" value="1"/>
</dbReference>
<dbReference type="InterPro" id="IPR011011">
    <property type="entry name" value="Znf_FYVE_PHD"/>
</dbReference>
<dbReference type="PANTHER" id="PTHR10333">
    <property type="entry name" value="INHIBITOR OF GROWTH PROTEIN"/>
    <property type="match status" value="1"/>
</dbReference>
<reference evidence="13 14" key="1">
    <citation type="submission" date="2020-11" db="EMBL/GenBank/DDBJ databases">
        <authorList>
            <person name="Wallbank WR R."/>
            <person name="Pardo Diaz C."/>
            <person name="Kozak K."/>
            <person name="Martin S."/>
            <person name="Jiggins C."/>
            <person name="Moest M."/>
            <person name="Warren A I."/>
            <person name="Generalovic N T."/>
            <person name="Byers J.R.P. K."/>
            <person name="Montejo-Kovacevich G."/>
            <person name="Yen C E."/>
        </authorList>
    </citation>
    <scope>NUCLEOTIDE SEQUENCE [LARGE SCALE GENOMIC DNA]</scope>
</reference>
<evidence type="ECO:0000256" key="6">
    <source>
        <dbReference type="ARBA" id="ARBA00023242"/>
    </source>
</evidence>
<name>A0A7R8V5Y7_HERIL</name>
<dbReference type="InterPro" id="IPR001965">
    <property type="entry name" value="Znf_PHD"/>
</dbReference>
<gene>
    <name evidence="13" type="ORF">HERILL_LOCUS15802</name>
</gene>
<dbReference type="GO" id="GO:0006325">
    <property type="term" value="P:chromatin organization"/>
    <property type="evidence" value="ECO:0007669"/>
    <property type="project" value="UniProtKB-KW"/>
</dbReference>
<feature type="region of interest" description="Disordered" evidence="11">
    <location>
        <begin position="156"/>
        <end position="289"/>
    </location>
</feature>
<dbReference type="OrthoDB" id="5411773at2759"/>
<keyword evidence="4 9" id="KW-0863">Zinc-finger</keyword>
<proteinExistence type="inferred from homology"/>
<dbReference type="CDD" id="cd16857">
    <property type="entry name" value="ING_ING1_2"/>
    <property type="match status" value="1"/>
</dbReference>
<feature type="domain" description="PHD-type" evidence="12">
    <location>
        <begin position="291"/>
        <end position="340"/>
    </location>
</feature>
<dbReference type="OMA" id="MREQGNQ"/>
<comment type="subunit">
    <text evidence="10">Component of an histone acetyltransferase complex. Interacts with H3K4me3 and to a lesser extent with H3K4me2.</text>
</comment>
<evidence type="ECO:0000256" key="2">
    <source>
        <dbReference type="ARBA" id="ARBA00010210"/>
    </source>
</evidence>
<organism evidence="13 14">
    <name type="scientific">Hermetia illucens</name>
    <name type="common">Black soldier fly</name>
    <dbReference type="NCBI Taxonomy" id="343691"/>
    <lineage>
        <taxon>Eukaryota</taxon>
        <taxon>Metazoa</taxon>
        <taxon>Ecdysozoa</taxon>
        <taxon>Arthropoda</taxon>
        <taxon>Hexapoda</taxon>
        <taxon>Insecta</taxon>
        <taxon>Pterygota</taxon>
        <taxon>Neoptera</taxon>
        <taxon>Endopterygota</taxon>
        <taxon>Diptera</taxon>
        <taxon>Brachycera</taxon>
        <taxon>Stratiomyomorpha</taxon>
        <taxon>Stratiomyidae</taxon>
        <taxon>Hermetiinae</taxon>
        <taxon>Hermetia</taxon>
    </lineage>
</organism>
<dbReference type="GO" id="GO:0045893">
    <property type="term" value="P:positive regulation of DNA-templated transcription"/>
    <property type="evidence" value="ECO:0007669"/>
    <property type="project" value="TreeGrafter"/>
</dbReference>
<dbReference type="FunCoup" id="A0A7R8V5Y7">
    <property type="interactions" value="1340"/>
</dbReference>
<feature type="compositionally biased region" description="Polar residues" evidence="11">
    <location>
        <begin position="156"/>
        <end position="172"/>
    </location>
</feature>
<feature type="compositionally biased region" description="Polar residues" evidence="11">
    <location>
        <begin position="196"/>
        <end position="219"/>
    </location>
</feature>
<feature type="compositionally biased region" description="Low complexity" evidence="11">
    <location>
        <begin position="220"/>
        <end position="247"/>
    </location>
</feature>
<dbReference type="InterPro" id="IPR013083">
    <property type="entry name" value="Znf_RING/FYVE/PHD"/>
</dbReference>
<evidence type="ECO:0000256" key="11">
    <source>
        <dbReference type="SAM" id="MobiDB-lite"/>
    </source>
</evidence>
<evidence type="ECO:0000256" key="9">
    <source>
        <dbReference type="PROSITE-ProRule" id="PRU00146"/>
    </source>
</evidence>
<dbReference type="FunFam" id="3.30.40.10:FF:000021">
    <property type="entry name" value="Inhibitor of growth 2b"/>
    <property type="match status" value="1"/>
</dbReference>
<keyword evidence="10" id="KW-0156">Chromatin regulator</keyword>
<feature type="site" description="Histone H3K4me3 binding" evidence="7">
    <location>
        <position position="308"/>
    </location>
</feature>
<dbReference type="InterPro" id="IPR019787">
    <property type="entry name" value="Znf_PHD-finger"/>
</dbReference>
<evidence type="ECO:0000259" key="12">
    <source>
        <dbReference type="PROSITE" id="PS50016"/>
    </source>
</evidence>
<dbReference type="CDD" id="cd15584">
    <property type="entry name" value="PHD_ING1_2"/>
    <property type="match status" value="1"/>
</dbReference>
<dbReference type="InterPro" id="IPR028651">
    <property type="entry name" value="ING_fam"/>
</dbReference>
<feature type="site" description="Histone H3K4me3 binding" evidence="7">
    <location>
        <position position="304"/>
    </location>
</feature>
<evidence type="ECO:0000313" key="14">
    <source>
        <dbReference type="Proteomes" id="UP000594454"/>
    </source>
</evidence>
<keyword evidence="14" id="KW-1185">Reference proteome</keyword>
<feature type="binding site" evidence="8">
    <location>
        <position position="312"/>
    </location>
    <ligand>
        <name>Zn(2+)</name>
        <dbReference type="ChEBI" id="CHEBI:29105"/>
        <label>2</label>
    </ligand>
</feature>
<keyword evidence="5 8" id="KW-0862">Zinc</keyword>
<dbReference type="PANTHER" id="PTHR10333:SF89">
    <property type="entry name" value="INHIBITOR OF GROWTH PROTEIN"/>
    <property type="match status" value="1"/>
</dbReference>
<accession>A0A7R8V5Y7</accession>
<dbReference type="EMBL" id="LR899014">
    <property type="protein sequence ID" value="CAD7093526.1"/>
    <property type="molecule type" value="Genomic_DNA"/>
</dbReference>
<feature type="binding site" evidence="8">
    <location>
        <position position="334"/>
    </location>
    <ligand>
        <name>Zn(2+)</name>
        <dbReference type="ChEBI" id="CHEBI:29105"/>
        <label>2</label>
    </ligand>
</feature>
<dbReference type="GO" id="GO:0005634">
    <property type="term" value="C:nucleus"/>
    <property type="evidence" value="ECO:0007669"/>
    <property type="project" value="UniProtKB-SubCell"/>
</dbReference>
<feature type="site" description="Histone H3K4me3 binding" evidence="7">
    <location>
        <position position="316"/>
    </location>
</feature>
<evidence type="ECO:0000256" key="1">
    <source>
        <dbReference type="ARBA" id="ARBA00004123"/>
    </source>
</evidence>
<feature type="binding site" evidence="8">
    <location>
        <position position="307"/>
    </location>
    <ligand>
        <name>Zn(2+)</name>
        <dbReference type="ChEBI" id="CHEBI:29105"/>
        <label>2</label>
    </ligand>
</feature>
<dbReference type="SMART" id="SM00249">
    <property type="entry name" value="PHD"/>
    <property type="match status" value="1"/>
</dbReference>
<comment type="function">
    <text evidence="10">Component of an histone acetyltransferase complex.</text>
</comment>
<feature type="binding site" evidence="8">
    <location>
        <position position="337"/>
    </location>
    <ligand>
        <name>Zn(2+)</name>
        <dbReference type="ChEBI" id="CHEBI:29105"/>
        <label>2</label>
    </ligand>
</feature>
<evidence type="ECO:0000256" key="8">
    <source>
        <dbReference type="PIRSR" id="PIRSR628651-51"/>
    </source>
</evidence>
<dbReference type="GO" id="GO:0008270">
    <property type="term" value="F:zinc ion binding"/>
    <property type="evidence" value="ECO:0007669"/>
    <property type="project" value="UniProtKB-KW"/>
</dbReference>
<feature type="site" description="Histone H3K4me3 binding" evidence="7">
    <location>
        <position position="293"/>
    </location>
</feature>
<feature type="binding site" evidence="8">
    <location>
        <position position="318"/>
    </location>
    <ligand>
        <name>Zn(2+)</name>
        <dbReference type="ChEBI" id="CHEBI:29105"/>
        <label>1</label>
    </ligand>
</feature>
<feature type="compositionally biased region" description="Low complexity" evidence="11">
    <location>
        <begin position="173"/>
        <end position="184"/>
    </location>
</feature>
<sequence length="366" mass="40970">MSNQVAAEALYSATYVKNYLDSVENLPDDVQRHLSRIRDIDVQYRGHLRDVDHYYEQWRSASSATSEASGSKRVRSYMARIQQNLIAAQELGDEKLQIVNQLQELIDQKTRQLDVDFKNLDYGKEEQIAEVVQKVPRPATPVTQAPLSTKVENQSFPLAQQNPQRGSTPTNQSSEKSSNNNSTERSNKRSRRPRNEANNTSATDPGSLVDNNTTNESVTQSKQNNNSSAGQGNNSVSSSGTTQKKGSNSGGGGGKKKKRKARGQANNNQTSVRDTRGDTPPQEEPIDPDEPTYCLCDQVSFGEMILCDNDLCPIEWFHFSCVSLGSKPKGKWYCPNCRGDRPNVMKPKAQFLKELERYNKEKEEKT</sequence>
<dbReference type="AlphaFoldDB" id="A0A7R8V5Y7"/>
<dbReference type="PROSITE" id="PS01359">
    <property type="entry name" value="ZF_PHD_1"/>
    <property type="match status" value="1"/>
</dbReference>
<dbReference type="InterPro" id="IPR028643">
    <property type="entry name" value="ING1_PHD_Znf"/>
</dbReference>
<evidence type="ECO:0000256" key="3">
    <source>
        <dbReference type="ARBA" id="ARBA00022723"/>
    </source>
</evidence>
<dbReference type="PROSITE" id="PS50016">
    <property type="entry name" value="ZF_PHD_2"/>
    <property type="match status" value="1"/>
</dbReference>